<dbReference type="Pfam" id="PF01554">
    <property type="entry name" value="MatE"/>
    <property type="match status" value="1"/>
</dbReference>
<evidence type="ECO:0000256" key="1">
    <source>
        <dbReference type="ARBA" id="ARBA00010199"/>
    </source>
</evidence>
<keyword evidence="2" id="KW-0472">Membrane</keyword>
<feature type="transmembrane region" description="Helical" evidence="2">
    <location>
        <begin position="66"/>
        <end position="90"/>
    </location>
</feature>
<dbReference type="AlphaFoldDB" id="A0A1U8JEB5"/>
<evidence type="ECO:0000313" key="3">
    <source>
        <dbReference type="Proteomes" id="UP000818029"/>
    </source>
</evidence>
<feature type="transmembrane region" description="Helical" evidence="2">
    <location>
        <begin position="96"/>
        <end position="118"/>
    </location>
</feature>
<reference evidence="3" key="1">
    <citation type="journal article" date="2020" name="Nat. Genet.">
        <title>Genomic diversifications of five Gossypium allopolyploid species and their impact on cotton improvement.</title>
        <authorList>
            <person name="Chen Z.J."/>
            <person name="Sreedasyam A."/>
            <person name="Ando A."/>
            <person name="Song Q."/>
            <person name="De Santiago L.M."/>
            <person name="Hulse-Kemp A.M."/>
            <person name="Ding M."/>
            <person name="Ye W."/>
            <person name="Kirkbride R.C."/>
            <person name="Jenkins J."/>
            <person name="Plott C."/>
            <person name="Lovell J."/>
            <person name="Lin Y.M."/>
            <person name="Vaughn R."/>
            <person name="Liu B."/>
            <person name="Simpson S."/>
            <person name="Scheffler B.E."/>
            <person name="Wen L."/>
            <person name="Saski C.A."/>
            <person name="Grover C.E."/>
            <person name="Hu G."/>
            <person name="Conover J.L."/>
            <person name="Carlson J.W."/>
            <person name="Shu S."/>
            <person name="Boston L.B."/>
            <person name="Williams M."/>
            <person name="Peterson D.G."/>
            <person name="McGee K."/>
            <person name="Jones D.C."/>
            <person name="Wendel J.F."/>
            <person name="Stelly D.M."/>
            <person name="Grimwood J."/>
            <person name="Schmutz J."/>
        </authorList>
    </citation>
    <scope>NUCLEOTIDE SEQUENCE [LARGE SCALE GENOMIC DNA]</scope>
    <source>
        <strain evidence="3">cv. TM-1</strain>
    </source>
</reference>
<protein>
    <submittedName>
        <fullName evidence="4">Protein DETOXIFICATION 16 isoform X2</fullName>
    </submittedName>
</protein>
<keyword evidence="2" id="KW-0812">Transmembrane</keyword>
<dbReference type="PANTHER" id="PTHR11206">
    <property type="entry name" value="MULTIDRUG RESISTANCE PROTEIN"/>
    <property type="match status" value="1"/>
</dbReference>
<dbReference type="GO" id="GO:0016020">
    <property type="term" value="C:membrane"/>
    <property type="evidence" value="ECO:0007669"/>
    <property type="project" value="InterPro"/>
</dbReference>
<proteinExistence type="inferred from homology"/>
<organism evidence="3 4">
    <name type="scientific">Gossypium hirsutum</name>
    <name type="common">Upland cotton</name>
    <name type="synonym">Gossypium mexicanum</name>
    <dbReference type="NCBI Taxonomy" id="3635"/>
    <lineage>
        <taxon>Eukaryota</taxon>
        <taxon>Viridiplantae</taxon>
        <taxon>Streptophyta</taxon>
        <taxon>Embryophyta</taxon>
        <taxon>Tracheophyta</taxon>
        <taxon>Spermatophyta</taxon>
        <taxon>Magnoliopsida</taxon>
        <taxon>eudicotyledons</taxon>
        <taxon>Gunneridae</taxon>
        <taxon>Pentapetalae</taxon>
        <taxon>rosids</taxon>
        <taxon>malvids</taxon>
        <taxon>Malvales</taxon>
        <taxon>Malvaceae</taxon>
        <taxon>Malvoideae</taxon>
        <taxon>Gossypium</taxon>
    </lineage>
</organism>
<accession>A0A1U8JEB5</accession>
<dbReference type="RefSeq" id="XP_016686609.1">
    <property type="nucleotide sequence ID" value="XM_016831120.2"/>
</dbReference>
<dbReference type="GO" id="GO:0042910">
    <property type="term" value="F:xenobiotic transmembrane transporter activity"/>
    <property type="evidence" value="ECO:0007669"/>
    <property type="project" value="InterPro"/>
</dbReference>
<dbReference type="GO" id="GO:0015297">
    <property type="term" value="F:antiporter activity"/>
    <property type="evidence" value="ECO:0007669"/>
    <property type="project" value="InterPro"/>
</dbReference>
<dbReference type="Proteomes" id="UP000818029">
    <property type="component" value="Chromosome D11"/>
</dbReference>
<feature type="transmembrane region" description="Helical" evidence="2">
    <location>
        <begin position="130"/>
        <end position="149"/>
    </location>
</feature>
<comment type="similarity">
    <text evidence="1">Belongs to the multi antimicrobial extrusion (MATE) (TC 2.A.66.1) family.</text>
</comment>
<sequence>MENQNLNNPIIFFSGIQKKMEREEDKKSSLTSALIQIPPENEAVSSNGINEVRRKKIIWAEVKKQVWLAGPLTGVSLFQYSIQMISVMLVGHLGELPLSAASMASSFATVTGFSLLVTGFSKEAFHNIFTFLRLAVPSAIMVCLEMWSFEMMVLLSGLLPNPKLQTSVLSICHNTSYTVWMIPFGLSGAHSSLK</sequence>
<dbReference type="GeneID" id="107904670"/>
<gene>
    <name evidence="4" type="primary">LOC107904670</name>
</gene>
<keyword evidence="2" id="KW-1133">Transmembrane helix</keyword>
<evidence type="ECO:0000256" key="2">
    <source>
        <dbReference type="SAM" id="Phobius"/>
    </source>
</evidence>
<keyword evidence="3" id="KW-1185">Reference proteome</keyword>
<evidence type="ECO:0000313" key="4">
    <source>
        <dbReference type="RefSeq" id="XP_016686609.1"/>
    </source>
</evidence>
<reference evidence="4" key="2">
    <citation type="submission" date="2025-08" db="UniProtKB">
        <authorList>
            <consortium name="RefSeq"/>
        </authorList>
    </citation>
    <scope>IDENTIFICATION</scope>
</reference>
<dbReference type="InterPro" id="IPR002528">
    <property type="entry name" value="MATE_fam"/>
</dbReference>
<name>A0A1U8JEB5_GOSHI</name>